<evidence type="ECO:0000313" key="1">
    <source>
        <dbReference type="EMBL" id="VEL41727.1"/>
    </source>
</evidence>
<protein>
    <submittedName>
        <fullName evidence="1">Uncharacterized protein</fullName>
    </submittedName>
</protein>
<comment type="caution">
    <text evidence="1">The sequence shown here is derived from an EMBL/GenBank/DDBJ whole genome shotgun (WGS) entry which is preliminary data.</text>
</comment>
<name>A0A3S5B6H5_9PLAT</name>
<sequence>MRTFKFSIINIIIISSAKDLGNRVVNISLRGPSVRLLFHPPHSTTSISSITFPLFLHTIPLLNQFHSRASASFSSAGEDELVDSIVGCDFLVRPNQAIRVPAARTKPASSPSGSIQENL</sequence>
<organism evidence="1 2">
    <name type="scientific">Protopolystoma xenopodis</name>
    <dbReference type="NCBI Taxonomy" id="117903"/>
    <lineage>
        <taxon>Eukaryota</taxon>
        <taxon>Metazoa</taxon>
        <taxon>Spiralia</taxon>
        <taxon>Lophotrochozoa</taxon>
        <taxon>Platyhelminthes</taxon>
        <taxon>Monogenea</taxon>
        <taxon>Polyopisthocotylea</taxon>
        <taxon>Polystomatidea</taxon>
        <taxon>Polystomatidae</taxon>
        <taxon>Protopolystoma</taxon>
    </lineage>
</organism>
<gene>
    <name evidence="1" type="ORF">PXEA_LOCUS35167</name>
</gene>
<dbReference type="EMBL" id="CAAALY010270729">
    <property type="protein sequence ID" value="VEL41727.1"/>
    <property type="molecule type" value="Genomic_DNA"/>
</dbReference>
<accession>A0A3S5B6H5</accession>
<evidence type="ECO:0000313" key="2">
    <source>
        <dbReference type="Proteomes" id="UP000784294"/>
    </source>
</evidence>
<reference evidence="1" key="1">
    <citation type="submission" date="2018-11" db="EMBL/GenBank/DDBJ databases">
        <authorList>
            <consortium name="Pathogen Informatics"/>
        </authorList>
    </citation>
    <scope>NUCLEOTIDE SEQUENCE</scope>
</reference>
<proteinExistence type="predicted"/>
<dbReference type="Proteomes" id="UP000784294">
    <property type="component" value="Unassembled WGS sequence"/>
</dbReference>
<keyword evidence="2" id="KW-1185">Reference proteome</keyword>
<dbReference type="AlphaFoldDB" id="A0A3S5B6H5"/>